<dbReference type="EMBL" id="KZ679016">
    <property type="protein sequence ID" value="PSS10741.1"/>
    <property type="molecule type" value="Genomic_DNA"/>
</dbReference>
<evidence type="ECO:0000313" key="2">
    <source>
        <dbReference type="EMBL" id="PSS10741.1"/>
    </source>
</evidence>
<keyword evidence="3" id="KW-1185">Reference proteome</keyword>
<sequence length="171" mass="19879">MSITRRQLEALMNQRLTRAGTRNLIHTWQHVVGHPLNYHQRLTFPHPGPRPRQAPPPPPFYYQGVANHVRYEDLPSIGEPAMELVGEVTHYESWKGGDVWYLTWEDEKVRLGERRREKAKRKRNWGVCFLFASACIFLSLFPFLFIHFSLYLTPIHTPSSADSSLLTVAQV</sequence>
<organism evidence="2 3">
    <name type="scientific">Amorphotheca resinae ATCC 22711</name>
    <dbReference type="NCBI Taxonomy" id="857342"/>
    <lineage>
        <taxon>Eukaryota</taxon>
        <taxon>Fungi</taxon>
        <taxon>Dikarya</taxon>
        <taxon>Ascomycota</taxon>
        <taxon>Pezizomycotina</taxon>
        <taxon>Leotiomycetes</taxon>
        <taxon>Helotiales</taxon>
        <taxon>Amorphothecaceae</taxon>
        <taxon>Amorphotheca</taxon>
    </lineage>
</organism>
<name>A0A2T3ATG2_AMORE</name>
<gene>
    <name evidence="2" type="ORF">M430DRAFT_36969</name>
</gene>
<evidence type="ECO:0000313" key="3">
    <source>
        <dbReference type="Proteomes" id="UP000241818"/>
    </source>
</evidence>
<dbReference type="AlphaFoldDB" id="A0A2T3ATG2"/>
<proteinExistence type="predicted"/>
<keyword evidence="1" id="KW-1133">Transmembrane helix</keyword>
<accession>A0A2T3ATG2</accession>
<keyword evidence="1" id="KW-0812">Transmembrane</keyword>
<protein>
    <submittedName>
        <fullName evidence="2">Uncharacterized protein</fullName>
    </submittedName>
</protein>
<dbReference type="Proteomes" id="UP000241818">
    <property type="component" value="Unassembled WGS sequence"/>
</dbReference>
<dbReference type="GeneID" id="36575110"/>
<dbReference type="RefSeq" id="XP_024717920.1">
    <property type="nucleotide sequence ID" value="XM_024867029.1"/>
</dbReference>
<reference evidence="2 3" key="1">
    <citation type="journal article" date="2018" name="New Phytol.">
        <title>Comparative genomics and transcriptomics depict ericoid mycorrhizal fungi as versatile saprotrophs and plant mutualists.</title>
        <authorList>
            <person name="Martino E."/>
            <person name="Morin E."/>
            <person name="Grelet G.A."/>
            <person name="Kuo A."/>
            <person name="Kohler A."/>
            <person name="Daghino S."/>
            <person name="Barry K.W."/>
            <person name="Cichocki N."/>
            <person name="Clum A."/>
            <person name="Dockter R.B."/>
            <person name="Hainaut M."/>
            <person name="Kuo R.C."/>
            <person name="LaButti K."/>
            <person name="Lindahl B.D."/>
            <person name="Lindquist E.A."/>
            <person name="Lipzen A."/>
            <person name="Khouja H.R."/>
            <person name="Magnuson J."/>
            <person name="Murat C."/>
            <person name="Ohm R.A."/>
            <person name="Singer S.W."/>
            <person name="Spatafora J.W."/>
            <person name="Wang M."/>
            <person name="Veneault-Fourrey C."/>
            <person name="Henrissat B."/>
            <person name="Grigoriev I.V."/>
            <person name="Martin F.M."/>
            <person name="Perotto S."/>
        </authorList>
    </citation>
    <scope>NUCLEOTIDE SEQUENCE [LARGE SCALE GENOMIC DNA]</scope>
    <source>
        <strain evidence="2 3">ATCC 22711</strain>
    </source>
</reference>
<evidence type="ECO:0000256" key="1">
    <source>
        <dbReference type="SAM" id="Phobius"/>
    </source>
</evidence>
<keyword evidence="1" id="KW-0472">Membrane</keyword>
<dbReference type="InParanoid" id="A0A2T3ATG2"/>
<feature type="transmembrane region" description="Helical" evidence="1">
    <location>
        <begin position="124"/>
        <end position="150"/>
    </location>
</feature>